<reference evidence="2 3" key="1">
    <citation type="submission" date="2021-07" db="EMBL/GenBank/DDBJ databases">
        <authorList>
            <person name="Kim M.K."/>
        </authorList>
    </citation>
    <scope>NUCLEOTIDE SEQUENCE [LARGE SCALE GENOMIC DNA]</scope>
    <source>
        <strain evidence="2 3">HLY7-15</strain>
    </source>
</reference>
<dbReference type="PANTHER" id="PTHR43685:SF3">
    <property type="entry name" value="SLR2126 PROTEIN"/>
    <property type="match status" value="1"/>
</dbReference>
<dbReference type="Gene3D" id="3.90.550.10">
    <property type="entry name" value="Spore Coat Polysaccharide Biosynthesis Protein SpsA, Chain A"/>
    <property type="match status" value="1"/>
</dbReference>
<dbReference type="Pfam" id="PF00535">
    <property type="entry name" value="Glycos_transf_2"/>
    <property type="match status" value="1"/>
</dbReference>
<dbReference type="Proteomes" id="UP000774935">
    <property type="component" value="Unassembled WGS sequence"/>
</dbReference>
<dbReference type="InterPro" id="IPR050834">
    <property type="entry name" value="Glycosyltransf_2"/>
</dbReference>
<dbReference type="InterPro" id="IPR029044">
    <property type="entry name" value="Nucleotide-diphossugar_trans"/>
</dbReference>
<dbReference type="CDD" id="cd00761">
    <property type="entry name" value="Glyco_tranf_GTA_type"/>
    <property type="match status" value="1"/>
</dbReference>
<dbReference type="EMBL" id="JAHWXQ010000005">
    <property type="protein sequence ID" value="MBW3366645.1"/>
    <property type="molecule type" value="Genomic_DNA"/>
</dbReference>
<dbReference type="RefSeq" id="WP_199111388.1">
    <property type="nucleotide sequence ID" value="NZ_JAHWXQ010000005.1"/>
</dbReference>
<gene>
    <name evidence="2" type="ORF">KYK27_16410</name>
</gene>
<evidence type="ECO:0000313" key="2">
    <source>
        <dbReference type="EMBL" id="MBW3366645.1"/>
    </source>
</evidence>
<keyword evidence="3" id="KW-1185">Reference proteome</keyword>
<accession>A0ABS6XF83</accession>
<proteinExistence type="predicted"/>
<evidence type="ECO:0000259" key="1">
    <source>
        <dbReference type="Pfam" id="PF00535"/>
    </source>
</evidence>
<sequence length="335" mass="38441">MSIGVSVIVCCYNSESRIPTTLEYLANQQLDADTNLEIIIVNNNSTDKTAEIAVKTWASFSSSFLFQIVNQPIPGLSAAREKGIEAATFDILIFCDDDNWLSPDYVIKAYEILKSNTKIAAVGGINLGVFETPPPKWITIFEASYALGNQGSMDFEVLQGNKYIVGAGMALNKLAYIDIKQRGFNFFLTDRIGNKIVGGGDVELCYILKIAGYQIAFSSELTLEHYMPTSRMTESYLTKMWHNYSYSWLVFEAYKIFLFKKDFKSYTYFFWKVESFKRLFSKSKGLLFYLRCKRKGNLSYCLPYEAELLFNTYLFFNTKRLLKITQNIHQKLYNE</sequence>
<name>A0ABS6XF83_9BACT</name>
<dbReference type="PANTHER" id="PTHR43685">
    <property type="entry name" value="GLYCOSYLTRANSFERASE"/>
    <property type="match status" value="1"/>
</dbReference>
<dbReference type="SUPFAM" id="SSF53448">
    <property type="entry name" value="Nucleotide-diphospho-sugar transferases"/>
    <property type="match status" value="1"/>
</dbReference>
<comment type="caution">
    <text evidence="2">The sequence shown here is derived from an EMBL/GenBank/DDBJ whole genome shotgun (WGS) entry which is preliminary data.</text>
</comment>
<evidence type="ECO:0000313" key="3">
    <source>
        <dbReference type="Proteomes" id="UP000774935"/>
    </source>
</evidence>
<feature type="domain" description="Glycosyltransferase 2-like" evidence="1">
    <location>
        <begin position="6"/>
        <end position="161"/>
    </location>
</feature>
<protein>
    <submittedName>
        <fullName evidence="2">Glycosyltransferase family 2 protein</fullName>
    </submittedName>
</protein>
<dbReference type="InterPro" id="IPR001173">
    <property type="entry name" value="Glyco_trans_2-like"/>
</dbReference>
<organism evidence="2 3">
    <name type="scientific">Pontibacter populi</name>
    <dbReference type="NCBI Taxonomy" id="890055"/>
    <lineage>
        <taxon>Bacteria</taxon>
        <taxon>Pseudomonadati</taxon>
        <taxon>Bacteroidota</taxon>
        <taxon>Cytophagia</taxon>
        <taxon>Cytophagales</taxon>
        <taxon>Hymenobacteraceae</taxon>
        <taxon>Pontibacter</taxon>
    </lineage>
</organism>